<proteinExistence type="predicted"/>
<name>A0AC35GKJ0_9BILA</name>
<dbReference type="Proteomes" id="UP000887580">
    <property type="component" value="Unplaced"/>
</dbReference>
<dbReference type="WBParaSite" id="PS1159_v2.g604.t1">
    <property type="protein sequence ID" value="PS1159_v2.g604.t1"/>
    <property type="gene ID" value="PS1159_v2.g604"/>
</dbReference>
<sequence>MMLYFRIIFFFFIFNLTSGMFRSSRQGYRIAEYQAPITYSASRSFHTNSVPITNLIRFNSGYEIPTRQVFRWNNVAPTF</sequence>
<accession>A0AC35GKJ0</accession>
<evidence type="ECO:0000313" key="1">
    <source>
        <dbReference type="Proteomes" id="UP000887580"/>
    </source>
</evidence>
<protein>
    <submittedName>
        <fullName evidence="2">Secreted protein</fullName>
    </submittedName>
</protein>
<reference evidence="2" key="1">
    <citation type="submission" date="2022-11" db="UniProtKB">
        <authorList>
            <consortium name="WormBaseParasite"/>
        </authorList>
    </citation>
    <scope>IDENTIFICATION</scope>
</reference>
<organism evidence="1 2">
    <name type="scientific">Panagrolaimus sp. PS1159</name>
    <dbReference type="NCBI Taxonomy" id="55785"/>
    <lineage>
        <taxon>Eukaryota</taxon>
        <taxon>Metazoa</taxon>
        <taxon>Ecdysozoa</taxon>
        <taxon>Nematoda</taxon>
        <taxon>Chromadorea</taxon>
        <taxon>Rhabditida</taxon>
        <taxon>Tylenchina</taxon>
        <taxon>Panagrolaimomorpha</taxon>
        <taxon>Panagrolaimoidea</taxon>
        <taxon>Panagrolaimidae</taxon>
        <taxon>Panagrolaimus</taxon>
    </lineage>
</organism>
<evidence type="ECO:0000313" key="2">
    <source>
        <dbReference type="WBParaSite" id="PS1159_v2.g604.t1"/>
    </source>
</evidence>